<protein>
    <recommendedName>
        <fullName evidence="4">Type 1 periplasmic binding fold superfamily protein</fullName>
    </recommendedName>
</protein>
<feature type="chain" id="PRO_5031082005" description="Type 1 periplasmic binding fold superfamily protein" evidence="1">
    <location>
        <begin position="24"/>
        <end position="131"/>
    </location>
</feature>
<name>A0A7X9X9Y1_9BACT</name>
<dbReference type="RefSeq" id="WP_169657417.1">
    <property type="nucleotide sequence ID" value="NZ_JABANE010000035.1"/>
</dbReference>
<sequence>MKIKSLLSALFFFALLIGFTSCSNDDSPASLSTQVNLTVNKDGQPASGVDVYLFKKVDVGVNSFDPFYANKKLTTGAEGMVVFELNENGDLSAQTAETTLYFKVFDEADNVLGETDVTINKGETKNATISY</sequence>
<dbReference type="AlphaFoldDB" id="A0A7X9X9Y1"/>
<keyword evidence="1" id="KW-0732">Signal</keyword>
<dbReference type="InterPro" id="IPR000629">
    <property type="entry name" value="RNA-helicase_DEAD-box_CS"/>
</dbReference>
<gene>
    <name evidence="2" type="ORF">HHU12_14250</name>
</gene>
<reference evidence="2 3" key="1">
    <citation type="submission" date="2020-04" db="EMBL/GenBank/DDBJ databases">
        <title>Flammeovirga sp. SR4, a novel species isolated from seawater.</title>
        <authorList>
            <person name="Wang X."/>
        </authorList>
    </citation>
    <scope>NUCLEOTIDE SEQUENCE [LARGE SCALE GENOMIC DNA]</scope>
    <source>
        <strain evidence="2 3">ATCC 23126</strain>
    </source>
</reference>
<evidence type="ECO:0000256" key="1">
    <source>
        <dbReference type="SAM" id="SignalP"/>
    </source>
</evidence>
<proteinExistence type="predicted"/>
<organism evidence="2 3">
    <name type="scientific">Flammeovirga aprica JL-4</name>
    <dbReference type="NCBI Taxonomy" id="694437"/>
    <lineage>
        <taxon>Bacteria</taxon>
        <taxon>Pseudomonadati</taxon>
        <taxon>Bacteroidota</taxon>
        <taxon>Cytophagia</taxon>
        <taxon>Cytophagales</taxon>
        <taxon>Flammeovirgaceae</taxon>
        <taxon>Flammeovirga</taxon>
    </lineage>
</organism>
<keyword evidence="3" id="KW-1185">Reference proteome</keyword>
<comment type="caution">
    <text evidence="2">The sequence shown here is derived from an EMBL/GenBank/DDBJ whole genome shotgun (WGS) entry which is preliminary data.</text>
</comment>
<evidence type="ECO:0000313" key="3">
    <source>
        <dbReference type="Proteomes" id="UP000576082"/>
    </source>
</evidence>
<evidence type="ECO:0008006" key="4">
    <source>
        <dbReference type="Google" id="ProtNLM"/>
    </source>
</evidence>
<dbReference type="EMBL" id="JABANE010000035">
    <property type="protein sequence ID" value="NME69133.1"/>
    <property type="molecule type" value="Genomic_DNA"/>
</dbReference>
<feature type="signal peptide" evidence="1">
    <location>
        <begin position="1"/>
        <end position="23"/>
    </location>
</feature>
<evidence type="ECO:0000313" key="2">
    <source>
        <dbReference type="EMBL" id="NME69133.1"/>
    </source>
</evidence>
<dbReference type="PROSITE" id="PS00039">
    <property type="entry name" value="DEAD_ATP_HELICASE"/>
    <property type="match status" value="1"/>
</dbReference>
<dbReference type="PROSITE" id="PS51257">
    <property type="entry name" value="PROKAR_LIPOPROTEIN"/>
    <property type="match status" value="1"/>
</dbReference>
<dbReference type="GO" id="GO:0120545">
    <property type="term" value="F:nucleic acid conformation isomerase activity"/>
    <property type="evidence" value="ECO:0007669"/>
    <property type="project" value="UniProtKB-ARBA"/>
</dbReference>
<accession>A0A7X9X9Y1</accession>
<dbReference type="Proteomes" id="UP000576082">
    <property type="component" value="Unassembled WGS sequence"/>
</dbReference>